<organism evidence="1 2">
    <name type="scientific">Paraburkholderia madseniana</name>
    <dbReference type="NCBI Taxonomy" id="2599607"/>
    <lineage>
        <taxon>Bacteria</taxon>
        <taxon>Pseudomonadati</taxon>
        <taxon>Pseudomonadota</taxon>
        <taxon>Betaproteobacteria</taxon>
        <taxon>Burkholderiales</taxon>
        <taxon>Burkholderiaceae</taxon>
        <taxon>Paraburkholderia</taxon>
    </lineage>
</organism>
<dbReference type="EMBL" id="VOSW01000013">
    <property type="protein sequence ID" value="KAE8760251.1"/>
    <property type="molecule type" value="Genomic_DNA"/>
</dbReference>
<evidence type="ECO:0000313" key="2">
    <source>
        <dbReference type="Proteomes" id="UP000463700"/>
    </source>
</evidence>
<dbReference type="AlphaFoldDB" id="A0A6N6WJY9"/>
<proteinExistence type="predicted"/>
<dbReference type="Gene3D" id="1.10.1470.10">
    <property type="entry name" value="YjbJ"/>
    <property type="match status" value="1"/>
</dbReference>
<dbReference type="SUPFAM" id="SSF69047">
    <property type="entry name" value="Hypothetical protein YjbJ"/>
    <property type="match status" value="1"/>
</dbReference>
<sequence>MNKDQMQGWIREITGKLRTGLGKTMGNRTVAWRGRVEQVIGKTQASYGDAKARFKKR</sequence>
<comment type="caution">
    <text evidence="1">The sequence shown here is derived from an EMBL/GenBank/DDBJ whole genome shotgun (WGS) entry which is preliminary data.</text>
</comment>
<accession>A0A6N6WJY9</accession>
<name>A0A6N6WJY9_9BURK</name>
<gene>
    <name evidence="1" type="ORF">FSO04_09210</name>
</gene>
<dbReference type="InterPro" id="IPR036629">
    <property type="entry name" value="YjbJ_sf"/>
</dbReference>
<dbReference type="OrthoDB" id="8564562at2"/>
<protein>
    <submittedName>
        <fullName evidence="1">CsbD family protein</fullName>
    </submittedName>
</protein>
<reference evidence="1 2" key="1">
    <citation type="journal article" date="2020" name="Int. J. Syst. Evol. Microbiol.">
        <title>Paraburkholderia madseniana sp. nov., a phenolic acid-degrading bacterium isolated from acidic forest soil.</title>
        <authorList>
            <person name="Wilhelm R.C."/>
            <person name="Murphy S.J.L."/>
            <person name="Feriancek N.M."/>
            <person name="Karasz D.C."/>
            <person name="DeRito C.M."/>
            <person name="Newman J.D."/>
            <person name="Buckley D.H."/>
        </authorList>
    </citation>
    <scope>NUCLEOTIDE SEQUENCE [LARGE SCALE GENOMIC DNA]</scope>
    <source>
        <strain evidence="1 2">RP11</strain>
    </source>
</reference>
<evidence type="ECO:0000313" key="1">
    <source>
        <dbReference type="EMBL" id="KAE8760251.1"/>
    </source>
</evidence>
<dbReference type="RefSeq" id="WP_154559379.1">
    <property type="nucleotide sequence ID" value="NZ_JAQQFQ010000085.1"/>
</dbReference>
<dbReference type="Proteomes" id="UP000463700">
    <property type="component" value="Unassembled WGS sequence"/>
</dbReference>